<name>A0ABW4UKB4_9HYPH</name>
<comment type="caution">
    <text evidence="2">The sequence shown here is derived from an EMBL/GenBank/DDBJ whole genome shotgun (WGS) entry which is preliminary data.</text>
</comment>
<accession>A0ABW4UKB4</accession>
<keyword evidence="3" id="KW-1185">Reference proteome</keyword>
<dbReference type="EMBL" id="JBHUGZ010000023">
    <property type="protein sequence ID" value="MFD1986820.1"/>
    <property type="molecule type" value="Genomic_DNA"/>
</dbReference>
<feature type="compositionally biased region" description="Basic and acidic residues" evidence="1">
    <location>
        <begin position="9"/>
        <end position="20"/>
    </location>
</feature>
<evidence type="ECO:0000256" key="1">
    <source>
        <dbReference type="SAM" id="MobiDB-lite"/>
    </source>
</evidence>
<proteinExistence type="predicted"/>
<gene>
    <name evidence="2" type="ORF">ACFSOZ_30775</name>
</gene>
<feature type="region of interest" description="Disordered" evidence="1">
    <location>
        <begin position="81"/>
        <end position="114"/>
    </location>
</feature>
<dbReference type="Proteomes" id="UP001597405">
    <property type="component" value="Unassembled WGS sequence"/>
</dbReference>
<organism evidence="2 3">
    <name type="scientific">Mesorhizobium newzealandense</name>
    <dbReference type="NCBI Taxonomy" id="1300302"/>
    <lineage>
        <taxon>Bacteria</taxon>
        <taxon>Pseudomonadati</taxon>
        <taxon>Pseudomonadota</taxon>
        <taxon>Alphaproteobacteria</taxon>
        <taxon>Hyphomicrobiales</taxon>
        <taxon>Phyllobacteriaceae</taxon>
        <taxon>Mesorhizobium</taxon>
    </lineage>
</organism>
<dbReference type="RefSeq" id="WP_379104318.1">
    <property type="nucleotide sequence ID" value="NZ_JBHUGZ010000023.1"/>
</dbReference>
<reference evidence="3" key="1">
    <citation type="journal article" date="2019" name="Int. J. Syst. Evol. Microbiol.">
        <title>The Global Catalogue of Microorganisms (GCM) 10K type strain sequencing project: providing services to taxonomists for standard genome sequencing and annotation.</title>
        <authorList>
            <consortium name="The Broad Institute Genomics Platform"/>
            <consortium name="The Broad Institute Genome Sequencing Center for Infectious Disease"/>
            <person name="Wu L."/>
            <person name="Ma J."/>
        </authorList>
    </citation>
    <scope>NUCLEOTIDE SEQUENCE [LARGE SCALE GENOMIC DNA]</scope>
    <source>
        <strain evidence="3">CGMCC 1.16225</strain>
    </source>
</reference>
<sequence length="114" mass="12880">MKSGLTISSEERKRELAAERSRRRRRRERRGEFVLPFIATDEFVCWAIDHGWADETRAWDLPILAKALRLIVAEAMAASRVTDGSAETAVNIDGSRSPATRRPTNARKSVPDDE</sequence>
<feature type="region of interest" description="Disordered" evidence="1">
    <location>
        <begin position="1"/>
        <end position="28"/>
    </location>
</feature>
<protein>
    <submittedName>
        <fullName evidence="2">Uncharacterized protein</fullName>
    </submittedName>
</protein>
<evidence type="ECO:0000313" key="2">
    <source>
        <dbReference type="EMBL" id="MFD1986820.1"/>
    </source>
</evidence>
<evidence type="ECO:0000313" key="3">
    <source>
        <dbReference type="Proteomes" id="UP001597405"/>
    </source>
</evidence>